<feature type="signal peptide" evidence="1">
    <location>
        <begin position="1"/>
        <end position="20"/>
    </location>
</feature>
<accession>A0A927IH66</accession>
<dbReference type="Proteomes" id="UP000622317">
    <property type="component" value="Unassembled WGS sequence"/>
</dbReference>
<evidence type="ECO:0000313" key="5">
    <source>
        <dbReference type="Proteomes" id="UP000622317"/>
    </source>
</evidence>
<dbReference type="InterPro" id="IPR006626">
    <property type="entry name" value="PbH1"/>
</dbReference>
<dbReference type="SMART" id="SM00710">
    <property type="entry name" value="PbH1"/>
    <property type="match status" value="6"/>
</dbReference>
<dbReference type="InterPro" id="IPR011050">
    <property type="entry name" value="Pectin_lyase_fold/virulence"/>
</dbReference>
<dbReference type="InterPro" id="IPR039448">
    <property type="entry name" value="Beta_helix"/>
</dbReference>
<dbReference type="EMBL" id="JACYFG010000007">
    <property type="protein sequence ID" value="MBD5779115.1"/>
    <property type="molecule type" value="Genomic_DNA"/>
</dbReference>
<dbReference type="InterPro" id="IPR012334">
    <property type="entry name" value="Pectin_lyas_fold"/>
</dbReference>
<feature type="chain" id="PRO_5037794540" evidence="1">
    <location>
        <begin position="21"/>
        <end position="638"/>
    </location>
</feature>
<dbReference type="Gene3D" id="2.160.20.10">
    <property type="entry name" value="Single-stranded right-handed beta-helix, Pectin lyase-like"/>
    <property type="match status" value="2"/>
</dbReference>
<comment type="caution">
    <text evidence="4">The sequence shown here is derived from an EMBL/GenBank/DDBJ whole genome shotgun (WGS) entry which is preliminary data.</text>
</comment>
<feature type="domain" description="GH141-like insertion" evidence="3">
    <location>
        <begin position="135"/>
        <end position="298"/>
    </location>
</feature>
<proteinExistence type="predicted"/>
<protein>
    <submittedName>
        <fullName evidence="4">Right-handed parallel beta-helix repeat-containing protein</fullName>
    </submittedName>
</protein>
<dbReference type="InterPro" id="IPR048482">
    <property type="entry name" value="GH141_ins"/>
</dbReference>
<evidence type="ECO:0000313" key="4">
    <source>
        <dbReference type="EMBL" id="MBD5779115.1"/>
    </source>
</evidence>
<evidence type="ECO:0000256" key="1">
    <source>
        <dbReference type="SAM" id="SignalP"/>
    </source>
</evidence>
<name>A0A927IH66_9BACT</name>
<dbReference type="Pfam" id="PF21231">
    <property type="entry name" value="GH141_M"/>
    <property type="match status" value="1"/>
</dbReference>
<dbReference type="RefSeq" id="WP_191616254.1">
    <property type="nucleotide sequence ID" value="NZ_JACYFG010000007.1"/>
</dbReference>
<sequence>MNTKTVLAIFSALSVSFLSAAGPRQIWVSPEGAESGDGSFEAPHKRIAAAQRQARELRRLHDESIGEGIEILLADGTYEIIEPLLVRTEDSGTAESPTVFKAAPNASPVISGGVQVEGWSKVKGTIEGLNPAAKGKLWMAKTPRKNNNRFAFRDFWVDGKRANRAREVDGDDLRRILDWDKEERVGWIELPEFGDFSDPHGLEFVIHQMWAIAILRVKTFEAFPEEGKARLSFHEPESRVQFEHPWPPVVLGGKGKPGFYTAKNGSSAYYLTNRLELLDEPGEWYLDEDSNTLYYWPKEGQDMATAKAVVPAMETLVEVEGSLDAPVEHVHFDGIRFENTTWMRPSYAGHVPLQAGFFMYDAYKLKIPGTPDKAKLENQAWIGRKPAAVSVYAGNDIVFENCIFQNLAATGLDYLWGSHRAVVEGNIFRDIGGSGIVIGSFQDGGIETHVPYDPADERELCTDARIANNLVTDVANEDWGCVGIGAGYVRGINIEHNEISDVSYTGISMGWGWTKSVNCMRDNRIHANHIHHFGKHMYDVGGIYTLSPQPKSEISENSIHSLYTPSYVHDPNHWNYIYLDEGSSFIYVRDNWCPEQKFSTNANGPGNTWENNGPETSEAIKEAAGLQESYRMLLEYVN</sequence>
<organism evidence="4 5">
    <name type="scientific">Pelagicoccus enzymogenes</name>
    <dbReference type="NCBI Taxonomy" id="2773457"/>
    <lineage>
        <taxon>Bacteria</taxon>
        <taxon>Pseudomonadati</taxon>
        <taxon>Verrucomicrobiota</taxon>
        <taxon>Opitutia</taxon>
        <taxon>Puniceicoccales</taxon>
        <taxon>Pelagicoccaceae</taxon>
        <taxon>Pelagicoccus</taxon>
    </lineage>
</organism>
<reference evidence="4" key="1">
    <citation type="submission" date="2020-09" db="EMBL/GenBank/DDBJ databases">
        <title>Pelagicoccus enzymogenes sp. nov. with an EPS production, isolated from marine sediment.</title>
        <authorList>
            <person name="Feng X."/>
        </authorList>
    </citation>
    <scope>NUCLEOTIDE SEQUENCE</scope>
    <source>
        <strain evidence="4">NFK12</strain>
    </source>
</reference>
<dbReference type="PANTHER" id="PTHR36453:SF1">
    <property type="entry name" value="RIGHT HANDED BETA HELIX DOMAIN-CONTAINING PROTEIN"/>
    <property type="match status" value="1"/>
</dbReference>
<evidence type="ECO:0000259" key="3">
    <source>
        <dbReference type="Pfam" id="PF21231"/>
    </source>
</evidence>
<keyword evidence="5" id="KW-1185">Reference proteome</keyword>
<feature type="domain" description="Right handed beta helix" evidence="2">
    <location>
        <begin position="374"/>
        <end position="507"/>
    </location>
</feature>
<dbReference type="SUPFAM" id="SSF51126">
    <property type="entry name" value="Pectin lyase-like"/>
    <property type="match status" value="1"/>
</dbReference>
<dbReference type="AlphaFoldDB" id="A0A927IH66"/>
<evidence type="ECO:0000259" key="2">
    <source>
        <dbReference type="Pfam" id="PF13229"/>
    </source>
</evidence>
<gene>
    <name evidence="4" type="ORF">IEN85_06390</name>
</gene>
<dbReference type="Pfam" id="PF13229">
    <property type="entry name" value="Beta_helix"/>
    <property type="match status" value="1"/>
</dbReference>
<dbReference type="PANTHER" id="PTHR36453">
    <property type="entry name" value="SECRETED PROTEIN-RELATED"/>
    <property type="match status" value="1"/>
</dbReference>
<keyword evidence="1" id="KW-0732">Signal</keyword>